<dbReference type="Proteomes" id="UP000064893">
    <property type="component" value="Chromosome"/>
</dbReference>
<dbReference type="PANTHER" id="PTHR33607">
    <property type="entry name" value="ENDONUCLEASE-1"/>
    <property type="match status" value="1"/>
</dbReference>
<dbReference type="SUPFAM" id="SSF49265">
    <property type="entry name" value="Fibronectin type III"/>
    <property type="match status" value="1"/>
</dbReference>
<dbReference type="OrthoDB" id="9770276at2"/>
<keyword evidence="7" id="KW-1185">Reference proteome</keyword>
<dbReference type="PATRIC" id="fig|1307839.3.peg.3964"/>
<feature type="chain" id="PRO_5006599520" evidence="4">
    <location>
        <begin position="20"/>
        <end position="655"/>
    </location>
</feature>
<dbReference type="EMBL" id="CP013118">
    <property type="protein sequence ID" value="ALO17306.1"/>
    <property type="molecule type" value="Genomic_DNA"/>
</dbReference>
<dbReference type="SUPFAM" id="SSF54060">
    <property type="entry name" value="His-Me finger endonucleases"/>
    <property type="match status" value="1"/>
</dbReference>
<keyword evidence="4" id="KW-0732">Signal</keyword>
<dbReference type="STRING" id="1307839.L21SP5_03708"/>
<feature type="domain" description="Fibronectin type-III" evidence="5">
    <location>
        <begin position="277"/>
        <end position="374"/>
    </location>
</feature>
<name>A0A0S2I4Y9_9BACT</name>
<feature type="domain" description="Fibronectin type-III" evidence="5">
    <location>
        <begin position="549"/>
        <end position="640"/>
    </location>
</feature>
<feature type="signal peptide" evidence="4">
    <location>
        <begin position="1"/>
        <end position="19"/>
    </location>
</feature>
<evidence type="ECO:0000256" key="4">
    <source>
        <dbReference type="SAM" id="SignalP"/>
    </source>
</evidence>
<evidence type="ECO:0000256" key="2">
    <source>
        <dbReference type="ARBA" id="ARBA00022722"/>
    </source>
</evidence>
<dbReference type="InterPro" id="IPR013783">
    <property type="entry name" value="Ig-like_fold"/>
</dbReference>
<dbReference type="PANTHER" id="PTHR33607:SF2">
    <property type="entry name" value="ENDONUCLEASE-1"/>
    <property type="match status" value="1"/>
</dbReference>
<evidence type="ECO:0000313" key="7">
    <source>
        <dbReference type="Proteomes" id="UP000064893"/>
    </source>
</evidence>
<dbReference type="SMART" id="SM00060">
    <property type="entry name" value="FN3"/>
    <property type="match status" value="2"/>
</dbReference>
<accession>A0A0S2I4Y9</accession>
<comment type="similarity">
    <text evidence="1">Belongs to the EndA/NucM nuclease family.</text>
</comment>
<dbReference type="KEGG" id="blq:L21SP5_03708"/>
<proteinExistence type="inferred from homology"/>
<dbReference type="GO" id="GO:0016787">
    <property type="term" value="F:hydrolase activity"/>
    <property type="evidence" value="ECO:0007669"/>
    <property type="project" value="UniProtKB-KW"/>
</dbReference>
<keyword evidence="2" id="KW-0540">Nuclease</keyword>
<dbReference type="AlphaFoldDB" id="A0A0S2I4Y9"/>
<dbReference type="InterPro" id="IPR036116">
    <property type="entry name" value="FN3_sf"/>
</dbReference>
<dbReference type="Gene3D" id="2.60.40.10">
    <property type="entry name" value="Immunoglobulins"/>
    <property type="match status" value="2"/>
</dbReference>
<dbReference type="EC" id="3.1.-.-" evidence="6"/>
<evidence type="ECO:0000313" key="6">
    <source>
        <dbReference type="EMBL" id="ALO17306.1"/>
    </source>
</evidence>
<evidence type="ECO:0000256" key="3">
    <source>
        <dbReference type="ARBA" id="ARBA00022801"/>
    </source>
</evidence>
<dbReference type="InterPro" id="IPR044925">
    <property type="entry name" value="His-Me_finger_sf"/>
</dbReference>
<evidence type="ECO:0000259" key="5">
    <source>
        <dbReference type="SMART" id="SM00060"/>
    </source>
</evidence>
<keyword evidence="3 6" id="KW-0378">Hydrolase</keyword>
<sequence precursor="true">MRKFVLLFVLSSIIAWGQAQVPAGYYDAATGTGYTLKTQLHDIIDAHSAQTYDDLWTHFQTTDVDNYYENDGSPLDMYSENPTGADPYNWVFITDQCGNYSGEGSCYNREHSFPKSWFNDADPMYTDLFHIYLTDGYVNNMRGNYPFGEVGTADWTSQNGSKRGSSSYPGYSGTVFEPIDTFKGDFARAYFYMATRYEDIISGWPGSDMLNGTANQVFEHWALNMLMEWHANDPVSQTEIDRNDAVYGIQGNRNPFIDNPDWVYEIWGDGTSDPEPDNQPTNFAAVANGSDQIDLTWTDATGTNLPDGYLIKANTTGTFADPVDGTDPTLDNDLSDGEAVVKAGNGSQNYAFTGLLSETTYHFSIWSYANSGTSIDFLTSGALTTSATTEAGGTGGTTQCEDFDDQSGNQYLSTFTTDDFGTWTANEAGNFDLATPNNGAACVALNDDTPGAHITTPAFNTVGTVSFWYYQRSGDANDQFELQVSEDGGAFTTVTTQPYNVGETYTEFTYDVNSSSSNVKIRVLNDNMAAHLIIDDFCVTDYGGTPEIKPEPTNHATNFRRERSVNLSWTNSETPDYYMINMNTTGCLDFTAPIDETTYTESNTLKIINGTSTNYEWSNLPADATYYFIIIPFNGSSGSENYKTDGSIPCLQKNL</sequence>
<protein>
    <submittedName>
        <fullName evidence="6">Extracellular ribonuclease</fullName>
        <ecNumber evidence="6">3.1.-.-</ecNumber>
    </submittedName>
</protein>
<dbReference type="CDD" id="cd00063">
    <property type="entry name" value="FN3"/>
    <property type="match status" value="1"/>
</dbReference>
<reference evidence="6 7" key="1">
    <citation type="submission" date="2015-11" db="EMBL/GenBank/DDBJ databases">
        <title>Description and complete genome sequence of a novel strain predominating in hypersaline microbial mats and representing a new family of the Bacteriodetes phylum.</title>
        <authorList>
            <person name="Spring S."/>
            <person name="Bunk B."/>
            <person name="Sproer C."/>
            <person name="Klenk H.-P."/>
        </authorList>
    </citation>
    <scope>NUCLEOTIDE SEQUENCE [LARGE SCALE GENOMIC DNA]</scope>
    <source>
        <strain evidence="6 7">L21-Spi-D4</strain>
    </source>
</reference>
<evidence type="ECO:0000256" key="1">
    <source>
        <dbReference type="ARBA" id="ARBA00006429"/>
    </source>
</evidence>
<dbReference type="Pfam" id="PF04231">
    <property type="entry name" value="Endonuclease_1"/>
    <property type="match status" value="1"/>
</dbReference>
<dbReference type="Gene3D" id="2.60.120.200">
    <property type="match status" value="1"/>
</dbReference>
<dbReference type="RefSeq" id="WP_057954594.1">
    <property type="nucleotide sequence ID" value="NZ_CP013118.1"/>
</dbReference>
<gene>
    <name evidence="6" type="primary">bsn_4</name>
    <name evidence="6" type="ORF">L21SP5_03708</name>
</gene>
<dbReference type="InterPro" id="IPR007346">
    <property type="entry name" value="Endonuclease-I"/>
</dbReference>
<organism evidence="6 7">
    <name type="scientific">Salinivirga cyanobacteriivorans</name>
    <dbReference type="NCBI Taxonomy" id="1307839"/>
    <lineage>
        <taxon>Bacteria</taxon>
        <taxon>Pseudomonadati</taxon>
        <taxon>Bacteroidota</taxon>
        <taxon>Bacteroidia</taxon>
        <taxon>Bacteroidales</taxon>
        <taxon>Salinivirgaceae</taxon>
        <taxon>Salinivirga</taxon>
    </lineage>
</organism>
<dbReference type="GO" id="GO:0004518">
    <property type="term" value="F:nuclease activity"/>
    <property type="evidence" value="ECO:0007669"/>
    <property type="project" value="UniProtKB-KW"/>
</dbReference>
<dbReference type="InterPro" id="IPR003961">
    <property type="entry name" value="FN3_dom"/>
</dbReference>